<protein>
    <submittedName>
        <fullName evidence="3">Tripartite tricarboxylate transporter substrate binding protein</fullName>
    </submittedName>
</protein>
<dbReference type="CDD" id="cd07012">
    <property type="entry name" value="PBP2_Bug_TTT"/>
    <property type="match status" value="1"/>
</dbReference>
<dbReference type="InterPro" id="IPR005064">
    <property type="entry name" value="BUG"/>
</dbReference>
<dbReference type="Pfam" id="PF03401">
    <property type="entry name" value="TctC"/>
    <property type="match status" value="1"/>
</dbReference>
<keyword evidence="2" id="KW-0732">Signal</keyword>
<gene>
    <name evidence="3" type="ORF">M9799_07935</name>
</gene>
<keyword evidence="4" id="KW-1185">Reference proteome</keyword>
<name>A0ABY6GDZ0_9BURK</name>
<evidence type="ECO:0000256" key="2">
    <source>
        <dbReference type="SAM" id="SignalP"/>
    </source>
</evidence>
<reference evidence="3" key="1">
    <citation type="submission" date="2022-09" db="EMBL/GenBank/DDBJ databases">
        <title>The complete genome of Acidovorax sp. 5MLIR.</title>
        <authorList>
            <person name="Liu L."/>
            <person name="Yue J."/>
            <person name="Yang F."/>
            <person name="Yuan J."/>
            <person name="Li L."/>
        </authorList>
    </citation>
    <scope>NUCLEOTIDE SEQUENCE</scope>
    <source>
        <strain evidence="3">5MLIR</strain>
    </source>
</reference>
<comment type="similarity">
    <text evidence="1">Belongs to the UPF0065 (bug) family.</text>
</comment>
<dbReference type="PROSITE" id="PS51318">
    <property type="entry name" value="TAT"/>
    <property type="match status" value="1"/>
</dbReference>
<organism evidence="3 4">
    <name type="scientific">Comamonas endophytica</name>
    <dbReference type="NCBI Taxonomy" id="2949090"/>
    <lineage>
        <taxon>Bacteria</taxon>
        <taxon>Pseudomonadati</taxon>
        <taxon>Pseudomonadota</taxon>
        <taxon>Betaproteobacteria</taxon>
        <taxon>Burkholderiales</taxon>
        <taxon>Comamonadaceae</taxon>
        <taxon>Comamonas</taxon>
    </lineage>
</organism>
<evidence type="ECO:0000256" key="1">
    <source>
        <dbReference type="ARBA" id="ARBA00006987"/>
    </source>
</evidence>
<dbReference type="RefSeq" id="WP_231042975.1">
    <property type="nucleotide sequence ID" value="NZ_CP106881.1"/>
</dbReference>
<feature type="signal peptide" evidence="2">
    <location>
        <begin position="1"/>
        <end position="27"/>
    </location>
</feature>
<dbReference type="PANTHER" id="PTHR42928">
    <property type="entry name" value="TRICARBOXYLATE-BINDING PROTEIN"/>
    <property type="match status" value="1"/>
</dbReference>
<dbReference type="SUPFAM" id="SSF53850">
    <property type="entry name" value="Periplasmic binding protein-like II"/>
    <property type="match status" value="1"/>
</dbReference>
<dbReference type="Gene3D" id="3.40.190.150">
    <property type="entry name" value="Bordetella uptake gene, domain 1"/>
    <property type="match status" value="1"/>
</dbReference>
<dbReference type="EMBL" id="CP106881">
    <property type="protein sequence ID" value="UYG53133.1"/>
    <property type="molecule type" value="Genomic_DNA"/>
</dbReference>
<feature type="chain" id="PRO_5045975768" evidence="2">
    <location>
        <begin position="28"/>
        <end position="334"/>
    </location>
</feature>
<dbReference type="PANTHER" id="PTHR42928:SF5">
    <property type="entry name" value="BLR1237 PROTEIN"/>
    <property type="match status" value="1"/>
</dbReference>
<accession>A0ABY6GDZ0</accession>
<dbReference type="Proteomes" id="UP001162800">
    <property type="component" value="Chromosome"/>
</dbReference>
<proteinExistence type="inferred from homology"/>
<dbReference type="PIRSF" id="PIRSF017082">
    <property type="entry name" value="YflP"/>
    <property type="match status" value="1"/>
</dbReference>
<evidence type="ECO:0000313" key="4">
    <source>
        <dbReference type="Proteomes" id="UP001162800"/>
    </source>
</evidence>
<dbReference type="Gene3D" id="3.40.190.10">
    <property type="entry name" value="Periplasmic binding protein-like II"/>
    <property type="match status" value="1"/>
</dbReference>
<dbReference type="InterPro" id="IPR006311">
    <property type="entry name" value="TAT_signal"/>
</dbReference>
<evidence type="ECO:0000313" key="3">
    <source>
        <dbReference type="EMBL" id="UYG53133.1"/>
    </source>
</evidence>
<dbReference type="InterPro" id="IPR042100">
    <property type="entry name" value="Bug_dom1"/>
</dbReference>
<sequence length="334" mass="35255">MTHSLHRRAFGRRLAALAAASALPAWAAGTSPASASPAGGYPQRPVELIVPFAAGGGTDVLARALAETMRRHFPQNVIVMNRAGASGALGWSELAAAKPDGYKLAIITVEMTMIPHMGLTKVTSDDVQPIARLNADPATIAVRADSPFKTLEEFLAAAKKSAGDVRIGNAGPGSLGHLAAAALEDKVGVQFNHLPYRGANPAVLDLLGGHIEAVAVTPVEVATYVAAGKLRPLAIMGDRRIQAGWEQVPTLKERGIDLVIGGWRGLAAPKNTPPEIVQQLRTVMARTLQEPELRATMAKQNMGEGYLDQPAFLEVIARDNATFKQLVNKLGIKA</sequence>